<organism evidence="5 6">
    <name type="scientific">Leptothoe kymatousa TAU-MAC 1615</name>
    <dbReference type="NCBI Taxonomy" id="2364775"/>
    <lineage>
        <taxon>Bacteria</taxon>
        <taxon>Bacillati</taxon>
        <taxon>Cyanobacteriota</taxon>
        <taxon>Cyanophyceae</taxon>
        <taxon>Nodosilineales</taxon>
        <taxon>Cymatolegaceae</taxon>
        <taxon>Leptothoe</taxon>
        <taxon>Leptothoe kymatousa</taxon>
    </lineage>
</organism>
<gene>
    <name evidence="5" type="ORF">IXB28_01755</name>
</gene>
<comment type="caution">
    <text evidence="5">The sequence shown here is derived from an EMBL/GenBank/DDBJ whole genome shotgun (WGS) entry which is preliminary data.</text>
</comment>
<keyword evidence="3 4" id="KW-0456">Lyase</keyword>
<evidence type="ECO:0000313" key="5">
    <source>
        <dbReference type="EMBL" id="MBT9310918.1"/>
    </source>
</evidence>
<dbReference type="EMBL" id="JADOER010000003">
    <property type="protein sequence ID" value="MBT9310918.1"/>
    <property type="molecule type" value="Genomic_DNA"/>
</dbReference>
<sequence length="125" mass="13561">MSCSLTEQTCIPCSGEVPPASAAEIAELKPQIPAWEIISVDGVDQLQRIYDFSNFQTALEFTNKVGALAETAQHHPALLTEWGKVTVTWWTHALHGLHRNDFIMAAQTDDAAQGLTVSAPANPYG</sequence>
<protein>
    <recommendedName>
        <fullName evidence="4">Putative pterin-4-alpha-carbinolamine dehydratase</fullName>
        <shortName evidence="4">PHS</shortName>
        <ecNumber evidence="4">4.2.1.96</ecNumber>
    </recommendedName>
    <alternativeName>
        <fullName evidence="4">4-alpha-hydroxy-tetrahydropterin dehydratase</fullName>
    </alternativeName>
    <alternativeName>
        <fullName evidence="4">Pterin carbinolamine dehydratase</fullName>
        <shortName evidence="4">PCD</shortName>
    </alternativeName>
</protein>
<dbReference type="InterPro" id="IPR001533">
    <property type="entry name" value="Pterin_deHydtase"/>
</dbReference>
<dbReference type="Gene3D" id="3.30.1360.20">
    <property type="entry name" value="Transcriptional coactivator/pterin dehydratase"/>
    <property type="match status" value="1"/>
</dbReference>
<evidence type="ECO:0000256" key="2">
    <source>
        <dbReference type="ARBA" id="ARBA00006472"/>
    </source>
</evidence>
<evidence type="ECO:0000256" key="4">
    <source>
        <dbReference type="HAMAP-Rule" id="MF_00434"/>
    </source>
</evidence>
<comment type="similarity">
    <text evidence="2 4">Belongs to the pterin-4-alpha-carbinolamine dehydratase family.</text>
</comment>
<dbReference type="RefSeq" id="WP_215616831.1">
    <property type="nucleotide sequence ID" value="NZ_JADOER010000003.1"/>
</dbReference>
<keyword evidence="6" id="KW-1185">Reference proteome</keyword>
<dbReference type="EC" id="4.2.1.96" evidence="4"/>
<dbReference type="InterPro" id="IPR036428">
    <property type="entry name" value="PCD_sf"/>
</dbReference>
<evidence type="ECO:0000313" key="6">
    <source>
        <dbReference type="Proteomes" id="UP001196661"/>
    </source>
</evidence>
<reference evidence="5 6" key="1">
    <citation type="journal article" date="2021" name="Mar. Drugs">
        <title>Genome Reduction and Secondary Metabolism of the Marine Sponge-Associated Cyanobacterium Leptothoe.</title>
        <authorList>
            <person name="Konstantinou D."/>
            <person name="Popin R.V."/>
            <person name="Fewer D.P."/>
            <person name="Sivonen K."/>
            <person name="Gkelis S."/>
        </authorList>
    </citation>
    <scope>NUCLEOTIDE SEQUENCE [LARGE SCALE GENOMIC DNA]</scope>
    <source>
        <strain evidence="5 6">TAU-MAC 1615</strain>
    </source>
</reference>
<dbReference type="PANTHER" id="PTHR42805">
    <property type="entry name" value="PTERIN-4-ALPHA-CARBINOLAMINE DEHYDRATASE-RELATED"/>
    <property type="match status" value="1"/>
</dbReference>
<dbReference type="CDD" id="cd00913">
    <property type="entry name" value="PCD_DCoH_subfamily_a"/>
    <property type="match status" value="1"/>
</dbReference>
<comment type="catalytic activity">
    <reaction evidence="1 4">
        <text>(4aS,6R)-4a-hydroxy-L-erythro-5,6,7,8-tetrahydrobiopterin = (6R)-L-erythro-6,7-dihydrobiopterin + H2O</text>
        <dbReference type="Rhea" id="RHEA:11920"/>
        <dbReference type="ChEBI" id="CHEBI:15377"/>
        <dbReference type="ChEBI" id="CHEBI:15642"/>
        <dbReference type="ChEBI" id="CHEBI:43120"/>
        <dbReference type="EC" id="4.2.1.96"/>
    </reaction>
</comment>
<accession>A0ABS5Y099</accession>
<name>A0ABS5Y099_9CYAN</name>
<proteinExistence type="inferred from homology"/>
<dbReference type="PANTHER" id="PTHR42805:SF1">
    <property type="entry name" value="PTERIN-4-ALPHA-CARBINOLAMINE DEHYDRATASE-RELATED"/>
    <property type="match status" value="1"/>
</dbReference>
<evidence type="ECO:0000256" key="3">
    <source>
        <dbReference type="ARBA" id="ARBA00023239"/>
    </source>
</evidence>
<dbReference type="InterPro" id="IPR050376">
    <property type="entry name" value="Pterin-4-alpha-carb_dehyd"/>
</dbReference>
<dbReference type="Pfam" id="PF01329">
    <property type="entry name" value="Pterin_4a"/>
    <property type="match status" value="1"/>
</dbReference>
<dbReference type="Proteomes" id="UP001196661">
    <property type="component" value="Unassembled WGS sequence"/>
</dbReference>
<dbReference type="GO" id="GO:0008124">
    <property type="term" value="F:4-alpha-hydroxytetrahydrobiopterin dehydratase activity"/>
    <property type="evidence" value="ECO:0007669"/>
    <property type="project" value="UniProtKB-EC"/>
</dbReference>
<dbReference type="SUPFAM" id="SSF55248">
    <property type="entry name" value="PCD-like"/>
    <property type="match status" value="1"/>
</dbReference>
<dbReference type="HAMAP" id="MF_00434">
    <property type="entry name" value="Pterin_4_alpha"/>
    <property type="match status" value="1"/>
</dbReference>
<evidence type="ECO:0000256" key="1">
    <source>
        <dbReference type="ARBA" id="ARBA00001554"/>
    </source>
</evidence>
<dbReference type="NCBIfam" id="NF002016">
    <property type="entry name" value="PRK00823.1-1"/>
    <property type="match status" value="1"/>
</dbReference>